<organism evidence="1 2">
    <name type="scientific">Crocosphaera chwakensis CCY0110</name>
    <dbReference type="NCBI Taxonomy" id="391612"/>
    <lineage>
        <taxon>Bacteria</taxon>
        <taxon>Bacillati</taxon>
        <taxon>Cyanobacteriota</taxon>
        <taxon>Cyanophyceae</taxon>
        <taxon>Oscillatoriophycideae</taxon>
        <taxon>Chroococcales</taxon>
        <taxon>Aphanothecaceae</taxon>
        <taxon>Crocosphaera</taxon>
        <taxon>Crocosphaera chwakensis</taxon>
    </lineage>
</organism>
<evidence type="ECO:0000313" key="2">
    <source>
        <dbReference type="Proteomes" id="UP000003781"/>
    </source>
</evidence>
<evidence type="ECO:0000313" key="1">
    <source>
        <dbReference type="EMBL" id="EAZ92242.1"/>
    </source>
</evidence>
<protein>
    <submittedName>
        <fullName evidence="1">Uncharacterized protein</fullName>
    </submittedName>
</protein>
<sequence length="74" mass="8718">MAFIYLIKHNTNKISFTNSKMETLGQITELEMIKSLWQGVQSFIFKYGDFLGENEIIKNDFDSSLENFKKQFNL</sequence>
<name>A3IMY9_9CHRO</name>
<dbReference type="EMBL" id="AAXW01000008">
    <property type="protein sequence ID" value="EAZ92242.1"/>
    <property type="molecule type" value="Genomic_DNA"/>
</dbReference>
<proteinExistence type="predicted"/>
<gene>
    <name evidence="1" type="ORF">CY0110_25066</name>
</gene>
<keyword evidence="2" id="KW-1185">Reference proteome</keyword>
<dbReference type="AlphaFoldDB" id="A3IMY9"/>
<reference evidence="1 2" key="1">
    <citation type="submission" date="2007-03" db="EMBL/GenBank/DDBJ databases">
        <authorList>
            <person name="Stal L."/>
            <person name="Ferriera S."/>
            <person name="Johnson J."/>
            <person name="Kravitz S."/>
            <person name="Beeson K."/>
            <person name="Sutton G."/>
            <person name="Rogers Y.-H."/>
            <person name="Friedman R."/>
            <person name="Frazier M."/>
            <person name="Venter J.C."/>
        </authorList>
    </citation>
    <scope>NUCLEOTIDE SEQUENCE [LARGE SCALE GENOMIC DNA]</scope>
    <source>
        <strain evidence="1 2">CCY0110</strain>
    </source>
</reference>
<comment type="caution">
    <text evidence="1">The sequence shown here is derived from an EMBL/GenBank/DDBJ whole genome shotgun (WGS) entry which is preliminary data.</text>
</comment>
<dbReference type="Proteomes" id="UP000003781">
    <property type="component" value="Unassembled WGS sequence"/>
</dbReference>
<accession>A3IMY9</accession>